<protein>
    <submittedName>
        <fullName evidence="3">RHS repeat protein</fullName>
    </submittedName>
</protein>
<evidence type="ECO:0000313" key="3">
    <source>
        <dbReference type="EMBL" id="QYJ68823.1"/>
    </source>
</evidence>
<dbReference type="NCBIfam" id="TIGR01643">
    <property type="entry name" value="YD_repeat_2x"/>
    <property type="match status" value="1"/>
</dbReference>
<proteinExistence type="predicted"/>
<evidence type="ECO:0000313" key="4">
    <source>
        <dbReference type="Proteomes" id="UP000825381"/>
    </source>
</evidence>
<dbReference type="EMBL" id="CP080429">
    <property type="protein sequence ID" value="QYJ68823.1"/>
    <property type="molecule type" value="Genomic_DNA"/>
</dbReference>
<organism evidence="3 4">
    <name type="scientific">Flavobacterium litorale</name>
    <dbReference type="NCBI Taxonomy" id="2856519"/>
    <lineage>
        <taxon>Bacteria</taxon>
        <taxon>Pseudomonadati</taxon>
        <taxon>Bacteroidota</taxon>
        <taxon>Flavobacteriia</taxon>
        <taxon>Flavobacteriales</taxon>
        <taxon>Flavobacteriaceae</taxon>
        <taxon>Flavobacterium</taxon>
    </lineage>
</organism>
<keyword evidence="2" id="KW-0732">Signal</keyword>
<dbReference type="RefSeq" id="WP_220641162.1">
    <property type="nucleotide sequence ID" value="NZ_CP080429.1"/>
</dbReference>
<dbReference type="Proteomes" id="UP000825381">
    <property type="component" value="Chromosome"/>
</dbReference>
<dbReference type="InterPro" id="IPR006530">
    <property type="entry name" value="YD"/>
</dbReference>
<keyword evidence="4" id="KW-1185">Reference proteome</keyword>
<feature type="chain" id="PRO_5045777319" evidence="2">
    <location>
        <begin position="21"/>
        <end position="1285"/>
    </location>
</feature>
<dbReference type="Pfam" id="PF05593">
    <property type="entry name" value="RHS_repeat"/>
    <property type="match status" value="1"/>
</dbReference>
<feature type="signal peptide" evidence="2">
    <location>
        <begin position="1"/>
        <end position="20"/>
    </location>
</feature>
<reference evidence="3 4" key="1">
    <citation type="submission" date="2021-07" db="EMBL/GenBank/DDBJ databases">
        <title>Flavobacterium WSW3-B6 sp.nov, isolated from seaweed.</title>
        <authorList>
            <person name="Muhammad N."/>
            <person name="Ho H."/>
            <person name="Lee Y.-J."/>
            <person name="Nguyen T."/>
            <person name="Ho J."/>
            <person name="Kim S.-G."/>
        </authorList>
    </citation>
    <scope>NUCLEOTIDE SEQUENCE [LARGE SCALE GENOMIC DNA]</scope>
    <source>
        <strain evidence="3 4">WSW3-B6</strain>
    </source>
</reference>
<evidence type="ECO:0000256" key="1">
    <source>
        <dbReference type="SAM" id="MobiDB-lite"/>
    </source>
</evidence>
<name>A0ABX8V7J3_9FLAO</name>
<evidence type="ECO:0000256" key="2">
    <source>
        <dbReference type="SAM" id="SignalP"/>
    </source>
</evidence>
<feature type="region of interest" description="Disordered" evidence="1">
    <location>
        <begin position="321"/>
        <end position="342"/>
    </location>
</feature>
<gene>
    <name evidence="3" type="ORF">K1I41_02775</name>
</gene>
<sequence>MNKRLLTFLFTFSIIALAKAQDAPKLPEIIPPSPTVANLMHFEEVPVDMHTGQPNIAIPLASKNLGAGLTLPIALRYSTLGIRPQDRSGWVGKGWSLEAGGTVSRTVRGGIADEKQDEGEGSRSIGLFHHNSNVWNSFLSDPASSVGSDDCTRNEFLWNASGKDPEKPWDSQPDLFQYSVLGLNGRFAVVKENGILVPKLLNLENKVKITLNYTNDYVITGFTVIDANGIKYRFGDGAIETTRSRSASIVYPQQPIQTGVGGNPSLNPLDGYGLGGNLALRGGIMPDISPVVVSTVSAWHLVSIKTSNDETLATFTYTDSQENYSTTPSRTENRITSPSSSAMNTLLGNSANIQYLRPERSQSWTIIEVDTKKLNYVYFRDGTQFEFKVSNQGTNPENNGVYLEQILLKRSAADVYQSITLHHGTKTTKTIEKKPNGAYHRIEDTDSRRLWLNGVTIGSLLDPQEYLFEYFDNDNFQSITSGNLDPWGYENGDFREVLHDIHELFYYDYSAVKRGVLTKITYPTGGSKLFGFDSNTFTYEKGNKFLDSYHLNPLNENSDSKYSDSAFQVGVADTNYTTHTDDGVSILITHPQRIKVEVNITANIQHQDKLSLEITGGSYNISYDLADVDNHNGFIYVPKGYLTFKVVISNTSVLIDDADAGSIVQGYTNINYRKQTKINGYLFGGGVRIGGISFVDKSFDQGGEIRKTINYDYHFVGDSIRKDTLIGQGINPITGEPNMTIIEHIVKFNASNGVTEGAHDIVKNYNSSDRRFLHNSGDNSLVGGFMPRTITYNVITNEPVVFLAKGGNYVTYRSVKAIEGGYTREEIIQDLDTDIVSHIQSYYPKGYTQYNYTSAYDAPLDPIYYTYPYNEPPARDYKRGLLLKTTVMDNSDQKLQETINTYDEDTIVGDAVFSLNIYKPLHDDCEWIVFYDTWESYNTGLPGIPMRPQCDASGAIGGQADCFIEDQYQICDFLGDPNDNNSCTTFDHYKYVRNDIESRKAVLQQTQNIQYYRDNGVETSKSTLTTYEYNTANYQIKSQTSIVNQGNEVNEYKTTYDYPVPAPSQGGYDSSLFTDIEEDVIDEMITKNIINAPIVVASYKNNEPLQKVITKYSNFNGLLLPSKAETIKGTGIVGDERIEYHQYNELGNAVEVSPTLGTHTYYIWGYNGTLPIAKIDNFSTNNLNTTISDAITIAKTASDNHVHSDSSTLMALETALDNLQSTLSNYQVTTLIHDAARGVVLSVKDPRGIKIEYKYDAFGRLTKVIDHEGNVLSENEYHYRTEPTE</sequence>
<dbReference type="InterPro" id="IPR031325">
    <property type="entry name" value="RHS_repeat"/>
</dbReference>
<accession>A0ABX8V7J3</accession>